<evidence type="ECO:0000313" key="3">
    <source>
        <dbReference type="EMBL" id="MDD1013002.1"/>
    </source>
</evidence>
<organism evidence="3 4">
    <name type="scientific">Pseudomonas rubra</name>
    <dbReference type="NCBI Taxonomy" id="2942627"/>
    <lineage>
        <taxon>Bacteria</taxon>
        <taxon>Pseudomonadati</taxon>
        <taxon>Pseudomonadota</taxon>
        <taxon>Gammaproteobacteria</taxon>
        <taxon>Pseudomonadales</taxon>
        <taxon>Pseudomonadaceae</taxon>
        <taxon>Pseudomonas</taxon>
    </lineage>
</organism>
<name>A0ABT5P3Z2_9PSED</name>
<dbReference type="Proteomes" id="UP001148184">
    <property type="component" value="Unassembled WGS sequence"/>
</dbReference>
<dbReference type="RefSeq" id="WP_273891885.1">
    <property type="nucleotide sequence ID" value="NZ_JAMDGP010000047.1"/>
</dbReference>
<protein>
    <recommendedName>
        <fullName evidence="2">Dermonecrotic toxin N-terminal domain-containing protein</fullName>
    </recommendedName>
</protein>
<proteinExistence type="predicted"/>
<reference evidence="3 4" key="1">
    <citation type="submission" date="2022-05" db="EMBL/GenBank/DDBJ databases">
        <title>Novel Pseudomonas spp. Isolated from a Rainbow Trout Aquaculture Facility.</title>
        <authorList>
            <person name="Testerman T."/>
            <person name="Graf J."/>
        </authorList>
    </citation>
    <scope>NUCLEOTIDE SEQUENCE [LARGE SCALE GENOMIC DNA]</scope>
    <source>
        <strain evidence="3 4">ID1025</strain>
    </source>
</reference>
<dbReference type="InterPro" id="IPR046673">
    <property type="entry name" value="ToxA_N"/>
</dbReference>
<comment type="caution">
    <text evidence="3">The sequence shown here is derived from an EMBL/GenBank/DDBJ whole genome shotgun (WGS) entry which is preliminary data.</text>
</comment>
<keyword evidence="4" id="KW-1185">Reference proteome</keyword>
<dbReference type="EMBL" id="JAMDGZ010000010">
    <property type="protein sequence ID" value="MDD1013002.1"/>
    <property type="molecule type" value="Genomic_DNA"/>
</dbReference>
<dbReference type="Pfam" id="PF20178">
    <property type="entry name" value="ToxA_N"/>
    <property type="match status" value="1"/>
</dbReference>
<sequence>MPSTDTPPGTASNGLQRWSDRLTLELIEAQFDSAFEQLDQAEREQYLALSRQVEQHRLALAQALAQWRQDFEQHALRDLRAHLVQHSGLALDPLTTYLHTYSLEVGPEPPYKEVEHLQTRTLWQAALDNFGFNISLQSGSGLEFINASSINNQAGGGRHKQLAVSTFVAIVRELNLGARLQQHIRQTLTQQLAAASRNYHRALLRLALLDAYRQTHDHQFNREQLQRLAQALEHPGAVQWKYFNLKLPDSVLEHVLRWLPDAGLLKHVHRQLAQLPFERLQRTLLDNQLPLPFYIINLDDAIFSYFPERPGGAWRVHESVSAARTGLLEQIQLTQSSQQLGWLQRWLAVALQQKLSVFLKPVEVDREQLNWLARRLHDSFASAPSTAQLELIESPDSPWRQLSLLDMLGREQHLTIATDLALMASTNNSVDFQTFSRGFLFVISEVLQLLTLPAPGGVTGLSRVMLAATLGSLGLQSVSALQALSSGHSEQAVQALADVADLLIGAKVQGIGVRLSAQRSRQLVAALGHSPRLTQRVTVQLQAASWSDTRLLEHLLPWDREMSTQDIAQVTRLAGVSRQQLESAWRHGSELPWPVQTLLALQGHAGQPALSRELARRFPGLAPAAARQLVERYPQLRDLNNDTLIDPPAAAALLDHQAQSRILHALWLLDGHNDTAGRDIEALTCQLITCLDAWPGELGIRIEEDLAAPPGKSFYPASAWQDYGPQDSTRALQLSRTGQRYQSTNDSPPASLLDCLLEHMPEVARHFTDSAQLSAQLLRIALRERDNLDALLAPAPLQGVSAQRLSPATQAIAATQPVVNGQVLIDGQPHAVIQGAAYPIRPDPQASTLRQPVWRLIDRLHPHTPGAAVLCYRNQWYYTPLPGSAGMRRGRLDEIRRRNQEQANAAQQARQSQQLQQQRLLQDVNRRMDEAAKQMAIAQRRVTAAEENTEQQQEAVGALVTIYWKIISLTTEKIQLFETQEASQVRAPLVQMHLYRMSCLEKIILSLDLGFDQIAEDLLVDPHQGEQALYRYQHQELLKQLEAKRPFLSKHEGYLEELHRKLPGADTTSAISKHRERFPNTPSLLNSAVIMFRLELLVIGDPADATAPVRFNADIATSLIRFHDIFVALNESDSVPSDYRMALLADLHSQLEHQRGALPPLFGDLSSREKAHLKDVLELLGKFEQQLQEDLARLYQSLPTNELLSLDPQAPDYDFLPTQPVAGTKPQPRRKRLIRVRQSGTCVLKLGETRVDDNGQETVEIAAANDTARMQTYRHNRGSWQRVRSHPRPGQTDAGEQARALVAGVGEHLERARRDTERKDNPTSIIERLEQRAEELDELIEHLDRRDASLPEQVREAAQRLRQQGETLRIEQYKDKDNLDINRLLYLLEQRQVTVYKARARAPRGKGQNKHFLDVYEIRDAQGQHSPLWEAHFHYDARTTRDEQFQIRGGHLKTLAQSRLGADSQAQDEREGLAHKPIWRAAFSPQAARLLFAAVQPD</sequence>
<keyword evidence="1" id="KW-0175">Coiled coil</keyword>
<evidence type="ECO:0000313" key="4">
    <source>
        <dbReference type="Proteomes" id="UP001148184"/>
    </source>
</evidence>
<accession>A0ABT5P3Z2</accession>
<evidence type="ECO:0000259" key="2">
    <source>
        <dbReference type="Pfam" id="PF20178"/>
    </source>
</evidence>
<feature type="coiled-coil region" evidence="1">
    <location>
        <begin position="892"/>
        <end position="955"/>
    </location>
</feature>
<gene>
    <name evidence="3" type="ORF">M5G17_04790</name>
</gene>
<evidence type="ECO:0000256" key="1">
    <source>
        <dbReference type="SAM" id="Coils"/>
    </source>
</evidence>
<feature type="domain" description="Dermonecrotic toxin N-terminal" evidence="2">
    <location>
        <begin position="69"/>
        <end position="332"/>
    </location>
</feature>